<dbReference type="AlphaFoldDB" id="F6D5J9"/>
<dbReference type="KEGG" id="mew:MSWAN_0578"/>
<proteinExistence type="predicted"/>
<dbReference type="Proteomes" id="UP000009231">
    <property type="component" value="Chromosome"/>
</dbReference>
<dbReference type="GeneID" id="10668067"/>
<protein>
    <submittedName>
        <fullName evidence="1">Uncharacterized protein</fullName>
    </submittedName>
</protein>
<evidence type="ECO:0000313" key="2">
    <source>
        <dbReference type="Proteomes" id="UP000009231"/>
    </source>
</evidence>
<keyword evidence="2" id="KW-1185">Reference proteome</keyword>
<dbReference type="HOGENOM" id="CLU_147141_0_0_2"/>
<dbReference type="EMBL" id="CP002772">
    <property type="protein sequence ID" value="AEG17616.1"/>
    <property type="molecule type" value="Genomic_DNA"/>
</dbReference>
<name>F6D5J9_METPW</name>
<sequence>MDSNLENKVKETLENIKPWQRVPTNVRGMFLVKTPSSGRQETVMIEINPVDAQGNPIKRRGIFLKKSSELEGFVDVMQNNKVKDLLKVLEKITGVNTDIEIDPIEI</sequence>
<accession>F6D5J9</accession>
<organism evidence="1 2">
    <name type="scientific">Methanobacterium paludis (strain DSM 25820 / JCM 18151 / SWAN1)</name>
    <dbReference type="NCBI Taxonomy" id="868131"/>
    <lineage>
        <taxon>Archaea</taxon>
        <taxon>Methanobacteriati</taxon>
        <taxon>Methanobacteriota</taxon>
        <taxon>Methanomada group</taxon>
        <taxon>Methanobacteria</taxon>
        <taxon>Methanobacteriales</taxon>
        <taxon>Methanobacteriaceae</taxon>
        <taxon>Methanobacterium</taxon>
    </lineage>
</organism>
<dbReference type="RefSeq" id="WP_013825118.1">
    <property type="nucleotide sequence ID" value="NC_015574.1"/>
</dbReference>
<reference evidence="1 2" key="1">
    <citation type="journal article" date="2014" name="Int. J. Syst. Evol. Microbiol.">
        <title>Methanobacterium paludis sp. nov. and a novel strain of Methanobacterium lacus isolated from northern peatlands.</title>
        <authorList>
            <person name="Cadillo-Quiroz H."/>
            <person name="Brauer S.L."/>
            <person name="Goodson N."/>
            <person name="Yavitt J.B."/>
            <person name="Zinder S.H."/>
        </authorList>
    </citation>
    <scope>NUCLEOTIDE SEQUENCE [LARGE SCALE GENOMIC DNA]</scope>
    <source>
        <strain evidence="2">DSM 25820 / JCM 18151 / SWAN1</strain>
    </source>
</reference>
<dbReference type="eggNOG" id="arCOG08221">
    <property type="taxonomic scope" value="Archaea"/>
</dbReference>
<dbReference type="OrthoDB" id="69061at2157"/>
<evidence type="ECO:0000313" key="1">
    <source>
        <dbReference type="EMBL" id="AEG17616.1"/>
    </source>
</evidence>
<gene>
    <name evidence="1" type="ordered locus">MSWAN_0578</name>
</gene>